<evidence type="ECO:0000313" key="3">
    <source>
        <dbReference type="Proteomes" id="UP000271162"/>
    </source>
</evidence>
<evidence type="ECO:0000256" key="1">
    <source>
        <dbReference type="SAM" id="Phobius"/>
    </source>
</evidence>
<protein>
    <submittedName>
        <fullName evidence="4">Lysosomal-associated transmembrane protein 4A</fullName>
    </submittedName>
</protein>
<organism evidence="4">
    <name type="scientific">Nippostrongylus brasiliensis</name>
    <name type="common">Rat hookworm</name>
    <dbReference type="NCBI Taxonomy" id="27835"/>
    <lineage>
        <taxon>Eukaryota</taxon>
        <taxon>Metazoa</taxon>
        <taxon>Ecdysozoa</taxon>
        <taxon>Nematoda</taxon>
        <taxon>Chromadorea</taxon>
        <taxon>Rhabditida</taxon>
        <taxon>Rhabditina</taxon>
        <taxon>Rhabditomorpha</taxon>
        <taxon>Strongyloidea</taxon>
        <taxon>Heligmosomidae</taxon>
        <taxon>Nippostrongylus</taxon>
    </lineage>
</organism>
<keyword evidence="1" id="KW-1133">Transmembrane helix</keyword>
<evidence type="ECO:0000313" key="4">
    <source>
        <dbReference type="WBParaSite" id="NBR_0001659001-mRNA-1"/>
    </source>
</evidence>
<sequence>MSCGTRADAPDYDIFTDYGNCTNVYEAYYDLDSQHDLTKLNIVPYVVIDLLLDLFGFLLLGVVIHAVWNTRKLSPVFLYLTTVFCLTVAIQLVNDFLTNLLSIDEIIEYPT</sequence>
<reference evidence="2 3" key="2">
    <citation type="submission" date="2018-11" db="EMBL/GenBank/DDBJ databases">
        <authorList>
            <consortium name="Pathogen Informatics"/>
        </authorList>
    </citation>
    <scope>NUCLEOTIDE SEQUENCE [LARGE SCALE GENOMIC DNA]</scope>
</reference>
<keyword evidence="3" id="KW-1185">Reference proteome</keyword>
<feature type="transmembrane region" description="Helical" evidence="1">
    <location>
        <begin position="76"/>
        <end position="93"/>
    </location>
</feature>
<dbReference type="WBParaSite" id="NBR_0001659001-mRNA-1">
    <property type="protein sequence ID" value="NBR_0001659001-mRNA-1"/>
    <property type="gene ID" value="NBR_0001659001"/>
</dbReference>
<dbReference type="AlphaFoldDB" id="A0A0N4YI66"/>
<accession>A0A0N4YI66</accession>
<proteinExistence type="predicted"/>
<dbReference type="Proteomes" id="UP000271162">
    <property type="component" value="Unassembled WGS sequence"/>
</dbReference>
<name>A0A0N4YI66_NIPBR</name>
<keyword evidence="1" id="KW-0472">Membrane</keyword>
<gene>
    <name evidence="2" type="ORF">NBR_LOCUS16591</name>
</gene>
<dbReference type="EMBL" id="UYSL01022278">
    <property type="protein sequence ID" value="VDL80186.1"/>
    <property type="molecule type" value="Genomic_DNA"/>
</dbReference>
<keyword evidence="1" id="KW-0812">Transmembrane</keyword>
<feature type="transmembrane region" description="Helical" evidence="1">
    <location>
        <begin position="42"/>
        <end position="64"/>
    </location>
</feature>
<reference evidence="4" key="1">
    <citation type="submission" date="2017-02" db="UniProtKB">
        <authorList>
            <consortium name="WormBaseParasite"/>
        </authorList>
    </citation>
    <scope>IDENTIFICATION</scope>
</reference>
<evidence type="ECO:0000313" key="2">
    <source>
        <dbReference type="EMBL" id="VDL80186.1"/>
    </source>
</evidence>